<dbReference type="OrthoDB" id="47652at2"/>
<sequence length="83" mass="9623">MSVFIILVLHNLIRILSLILVLYALISWFPGARDSDFGRLLETLVQPLVSPFRRFNLQIGGLDFTLVLVLFLLQFLDKLLFYL</sequence>
<dbReference type="RefSeq" id="WP_044123726.1">
    <property type="nucleotide sequence ID" value="NZ_UHFA01000002.1"/>
</dbReference>
<keyword evidence="1" id="KW-0472">Membrane</keyword>
<evidence type="ECO:0000313" key="3">
    <source>
        <dbReference type="Proteomes" id="UP000254082"/>
    </source>
</evidence>
<dbReference type="Pfam" id="PF02325">
    <property type="entry name" value="CCB3_YggT"/>
    <property type="match status" value="1"/>
</dbReference>
<feature type="transmembrane region" description="Helical" evidence="1">
    <location>
        <begin position="12"/>
        <end position="31"/>
    </location>
</feature>
<reference evidence="2 3" key="1">
    <citation type="submission" date="2018-06" db="EMBL/GenBank/DDBJ databases">
        <authorList>
            <consortium name="Pathogen Informatics"/>
            <person name="Doyle S."/>
        </authorList>
    </citation>
    <scope>NUCLEOTIDE SEQUENCE [LARGE SCALE GENOMIC DNA]</scope>
    <source>
        <strain evidence="3">NCTC 11391</strain>
    </source>
</reference>
<organism evidence="2 3">
    <name type="scientific">Streptococcus downei MFe28</name>
    <dbReference type="NCBI Taxonomy" id="764290"/>
    <lineage>
        <taxon>Bacteria</taxon>
        <taxon>Bacillati</taxon>
        <taxon>Bacillota</taxon>
        <taxon>Bacilli</taxon>
        <taxon>Lactobacillales</taxon>
        <taxon>Streptococcaceae</taxon>
        <taxon>Streptococcus</taxon>
    </lineage>
</organism>
<dbReference type="GO" id="GO:0016020">
    <property type="term" value="C:membrane"/>
    <property type="evidence" value="ECO:0007669"/>
    <property type="project" value="InterPro"/>
</dbReference>
<keyword evidence="3" id="KW-1185">Reference proteome</keyword>
<accession>A0A380JI09</accession>
<feature type="transmembrane region" description="Helical" evidence="1">
    <location>
        <begin position="55"/>
        <end position="76"/>
    </location>
</feature>
<name>A0A380JI09_STRDO</name>
<dbReference type="Proteomes" id="UP000254082">
    <property type="component" value="Unassembled WGS sequence"/>
</dbReference>
<gene>
    <name evidence="2" type="ORF">NCTC11391_02027</name>
</gene>
<dbReference type="EMBL" id="UHFA01000002">
    <property type="protein sequence ID" value="SUN37274.1"/>
    <property type="molecule type" value="Genomic_DNA"/>
</dbReference>
<dbReference type="InterPro" id="IPR003425">
    <property type="entry name" value="CCB3/YggT"/>
</dbReference>
<evidence type="ECO:0000313" key="2">
    <source>
        <dbReference type="EMBL" id="SUN37274.1"/>
    </source>
</evidence>
<dbReference type="AlphaFoldDB" id="A0A380JI09"/>
<keyword evidence="1" id="KW-0812">Transmembrane</keyword>
<proteinExistence type="predicted"/>
<evidence type="ECO:0000256" key="1">
    <source>
        <dbReference type="SAM" id="Phobius"/>
    </source>
</evidence>
<protein>
    <submittedName>
        <fullName evidence="2">Membrane protein</fullName>
    </submittedName>
</protein>
<keyword evidence="1" id="KW-1133">Transmembrane helix</keyword>